<name>A0A238K5U7_9RHOB</name>
<proteinExistence type="predicted"/>
<dbReference type="AlphaFoldDB" id="A0A238K5U7"/>
<feature type="compositionally biased region" description="Basic residues" evidence="1">
    <location>
        <begin position="49"/>
        <end position="61"/>
    </location>
</feature>
<gene>
    <name evidence="2" type="ORF">OCA8868_01707</name>
</gene>
<evidence type="ECO:0000256" key="1">
    <source>
        <dbReference type="SAM" id="MobiDB-lite"/>
    </source>
</evidence>
<accession>A0A238K5U7</accession>
<protein>
    <submittedName>
        <fullName evidence="2">Uncharacterized protein</fullName>
    </submittedName>
</protein>
<organism evidence="2 3">
    <name type="scientific">Octadecabacter ascidiaceicola</name>
    <dbReference type="NCBI Taxonomy" id="1655543"/>
    <lineage>
        <taxon>Bacteria</taxon>
        <taxon>Pseudomonadati</taxon>
        <taxon>Pseudomonadota</taxon>
        <taxon>Alphaproteobacteria</taxon>
        <taxon>Rhodobacterales</taxon>
        <taxon>Roseobacteraceae</taxon>
        <taxon>Octadecabacter</taxon>
    </lineage>
</organism>
<dbReference type="EMBL" id="FXYD01000002">
    <property type="protein sequence ID" value="SMX38153.1"/>
    <property type="molecule type" value="Genomic_DNA"/>
</dbReference>
<sequence length="168" mass="18654">MRFALNTGPLPLRELSASVRGVSLGQCRRHVLADPRIPLGRRSPDRGLGKRRLLPRAHGSHRPSDLRHEHERHCRLGRHIAAVRRRGNLCGFFLFGCSQFAKATDKNQLCARSAGSRIRMYICPSCSTKFSSPARLSSVGRPSRATRSASAISGKRPALAEASSNWFW</sequence>
<keyword evidence="3" id="KW-1185">Reference proteome</keyword>
<reference evidence="3" key="1">
    <citation type="submission" date="2017-05" db="EMBL/GenBank/DDBJ databases">
        <authorList>
            <person name="Rodrigo-Torres L."/>
            <person name="Arahal R. D."/>
            <person name="Lucena T."/>
        </authorList>
    </citation>
    <scope>NUCLEOTIDE SEQUENCE [LARGE SCALE GENOMIC DNA]</scope>
    <source>
        <strain evidence="3">CECT 8868</strain>
    </source>
</reference>
<feature type="region of interest" description="Disordered" evidence="1">
    <location>
        <begin position="38"/>
        <end position="69"/>
    </location>
</feature>
<evidence type="ECO:0000313" key="2">
    <source>
        <dbReference type="EMBL" id="SMX38153.1"/>
    </source>
</evidence>
<evidence type="ECO:0000313" key="3">
    <source>
        <dbReference type="Proteomes" id="UP000203464"/>
    </source>
</evidence>
<dbReference type="Proteomes" id="UP000203464">
    <property type="component" value="Unassembled WGS sequence"/>
</dbReference>